<dbReference type="InterPro" id="IPR017601">
    <property type="entry name" value="DGQHR-contain_dom"/>
</dbReference>
<protein>
    <recommendedName>
        <fullName evidence="3">DGQHR domain-containing protein</fullName>
    </recommendedName>
</protein>
<reference evidence="1 2" key="1">
    <citation type="journal article" date="2016" name="Nat. Commun.">
        <title>Thousands of microbial genomes shed light on interconnected biogeochemical processes in an aquifer system.</title>
        <authorList>
            <person name="Anantharaman K."/>
            <person name="Brown C.T."/>
            <person name="Hug L.A."/>
            <person name="Sharon I."/>
            <person name="Castelle C.J."/>
            <person name="Probst A.J."/>
            <person name="Thomas B.C."/>
            <person name="Singh A."/>
            <person name="Wilkins M.J."/>
            <person name="Karaoz U."/>
            <person name="Brodie E.L."/>
            <person name="Williams K.H."/>
            <person name="Hubbard S.S."/>
            <person name="Banfield J.F."/>
        </authorList>
    </citation>
    <scope>NUCLEOTIDE SEQUENCE [LARGE SCALE GENOMIC DNA]</scope>
</reference>
<evidence type="ECO:0000313" key="2">
    <source>
        <dbReference type="Proteomes" id="UP000177230"/>
    </source>
</evidence>
<name>A0A1F5R1V4_9BACT</name>
<proteinExistence type="predicted"/>
<sequence>MTNVIAMSCLEVIQPIGKFYIGSIKASDLCNITQYDFRRLSNEEGFESYIGINRKVDQNRENEIAQYVGTSDACFPTSIILSIPAACTHYDHKSKILKLKEYIDKNDSNKNISSDKIATVLDGQHRIAGLKKGTYQGEFELNVSIFIDLDIADQAYIFSTINLAQTKVNRSLVYDLYDLAKARSPQKVCHNIAVALDKDESSPFYKAIKRLGVATEGRYNERITQATFVDSLICYLTDDARTDRELYKKGKKPQKASADELKKMIFRNMFIDEKDLDITDVIWNYFDAISDNWEKAWCNTGSGIMLKRTNGFRAFMRFLRPAYLHITSPGSIPTKKQFMEVLKKIDIKDAQFNTDIYKPGTGGESKLYNELREKSKI</sequence>
<comment type="caution">
    <text evidence="1">The sequence shown here is derived from an EMBL/GenBank/DDBJ whole genome shotgun (WGS) entry which is preliminary data.</text>
</comment>
<evidence type="ECO:0000313" key="1">
    <source>
        <dbReference type="EMBL" id="OGF08435.1"/>
    </source>
</evidence>
<dbReference type="Proteomes" id="UP000177230">
    <property type="component" value="Unassembled WGS sequence"/>
</dbReference>
<dbReference type="Pfam" id="PF14072">
    <property type="entry name" value="DndB"/>
    <property type="match status" value="1"/>
</dbReference>
<dbReference type="NCBIfam" id="TIGR03187">
    <property type="entry name" value="DGQHR"/>
    <property type="match status" value="1"/>
</dbReference>
<dbReference type="InterPro" id="IPR017642">
    <property type="entry name" value="DNA_S_mod_DndB"/>
</dbReference>
<organism evidence="1 2">
    <name type="scientific">Candidatus Edwardsbacteria bacterium GWF2_54_11</name>
    <dbReference type="NCBI Taxonomy" id="1817851"/>
    <lineage>
        <taxon>Bacteria</taxon>
        <taxon>Candidatus Edwardsiibacteriota</taxon>
    </lineage>
</organism>
<evidence type="ECO:0008006" key="3">
    <source>
        <dbReference type="Google" id="ProtNLM"/>
    </source>
</evidence>
<dbReference type="EMBL" id="MFFM01000047">
    <property type="protein sequence ID" value="OGF08435.1"/>
    <property type="molecule type" value="Genomic_DNA"/>
</dbReference>
<accession>A0A1F5R1V4</accession>
<dbReference type="AlphaFoldDB" id="A0A1F5R1V4"/>
<dbReference type="CDD" id="cd16413">
    <property type="entry name" value="DGQHR_domain"/>
    <property type="match status" value="1"/>
</dbReference>
<gene>
    <name evidence="1" type="ORF">A2024_06940</name>
</gene>